<dbReference type="EMBL" id="SEYY01010299">
    <property type="protein sequence ID" value="KAB7501534.1"/>
    <property type="molecule type" value="Genomic_DNA"/>
</dbReference>
<name>A0A5N5T4P6_9CRUS</name>
<proteinExistence type="predicted"/>
<keyword evidence="2" id="KW-1185">Reference proteome</keyword>
<organism evidence="1 2">
    <name type="scientific">Armadillidium nasatum</name>
    <dbReference type="NCBI Taxonomy" id="96803"/>
    <lineage>
        <taxon>Eukaryota</taxon>
        <taxon>Metazoa</taxon>
        <taxon>Ecdysozoa</taxon>
        <taxon>Arthropoda</taxon>
        <taxon>Crustacea</taxon>
        <taxon>Multicrustacea</taxon>
        <taxon>Malacostraca</taxon>
        <taxon>Eumalacostraca</taxon>
        <taxon>Peracarida</taxon>
        <taxon>Isopoda</taxon>
        <taxon>Oniscidea</taxon>
        <taxon>Crinocheta</taxon>
        <taxon>Armadillidiidae</taxon>
        <taxon>Armadillidium</taxon>
    </lineage>
</organism>
<feature type="non-terminal residue" evidence="1">
    <location>
        <position position="1"/>
    </location>
</feature>
<dbReference type="AlphaFoldDB" id="A0A5N5T4P6"/>
<feature type="non-terminal residue" evidence="1">
    <location>
        <position position="89"/>
    </location>
</feature>
<reference evidence="1 2" key="1">
    <citation type="journal article" date="2019" name="PLoS Biol.">
        <title>Sex chromosomes control vertical transmission of feminizing Wolbachia symbionts in an isopod.</title>
        <authorList>
            <person name="Becking T."/>
            <person name="Chebbi M.A."/>
            <person name="Giraud I."/>
            <person name="Moumen B."/>
            <person name="Laverre T."/>
            <person name="Caubet Y."/>
            <person name="Peccoud J."/>
            <person name="Gilbert C."/>
            <person name="Cordaux R."/>
        </authorList>
    </citation>
    <scope>NUCLEOTIDE SEQUENCE [LARGE SCALE GENOMIC DNA]</scope>
    <source>
        <strain evidence="1">ANa2</strain>
        <tissue evidence="1">Whole body excluding digestive tract and cuticle</tissue>
    </source>
</reference>
<sequence length="89" mass="10476">TLKYLNEFWTLCELSDLPRVLTKKSQNKKTNLLSPMLKSGSTEKSVYIQKWLPRKRKRDSLRAALAEKSIPTINKRQLEHIIANRPIWN</sequence>
<dbReference type="Proteomes" id="UP000326759">
    <property type="component" value="Unassembled WGS sequence"/>
</dbReference>
<accession>A0A5N5T4P6</accession>
<evidence type="ECO:0000313" key="1">
    <source>
        <dbReference type="EMBL" id="KAB7501534.1"/>
    </source>
</evidence>
<evidence type="ECO:0000313" key="2">
    <source>
        <dbReference type="Proteomes" id="UP000326759"/>
    </source>
</evidence>
<gene>
    <name evidence="1" type="ORF">Anas_13478</name>
</gene>
<protein>
    <submittedName>
        <fullName evidence="1">Uncharacterized protein</fullName>
    </submittedName>
</protein>
<comment type="caution">
    <text evidence="1">The sequence shown here is derived from an EMBL/GenBank/DDBJ whole genome shotgun (WGS) entry which is preliminary data.</text>
</comment>